<sequence length="329" mass="35312">MTRRSKTALIVVLALIGLLALVGGGGALVLSTMNQSRDPAAAVEEYLFHLEQGEAERASRLVDPGLSKTERALLADDVLGGAIERIEVESVETVSRDGDGARVRASMRLGDERFEHTFDVEHGPKELLFLDTWVLEEPLLAEVGVELAVPSGSPDLGAATIALGGADLGVSETGAATAHVYPGVYEVSAEAGEYAQIVVDGETVTALPEETARVEATVEPSAALGEAILTQVQDLADRCVTVITNMEPECPSLVQNTRLDEMTVTHRAAGFEHLDFTRFSTEEMEFGVRDVPSGSGSSAELRTRSYSLEGWIEWEDGEPRMVDPWFSGR</sequence>
<comment type="caution">
    <text evidence="1">The sequence shown here is derived from an EMBL/GenBank/DDBJ whole genome shotgun (WGS) entry which is preliminary data.</text>
</comment>
<name>A0A934UUD3_9MICO</name>
<dbReference type="RefSeq" id="WP_200114871.1">
    <property type="nucleotide sequence ID" value="NZ_JAEHOH010000008.1"/>
</dbReference>
<reference evidence="1" key="1">
    <citation type="submission" date="2020-12" db="EMBL/GenBank/DDBJ databases">
        <title>Leucobacter sp. CAS1, isolated from Chromium sludge.</title>
        <authorList>
            <person name="Xu Z."/>
        </authorList>
    </citation>
    <scope>NUCLEOTIDE SEQUENCE</scope>
    <source>
        <strain evidence="1">CSA1</strain>
    </source>
</reference>
<proteinExistence type="predicted"/>
<dbReference type="Proteomes" id="UP000608530">
    <property type="component" value="Unassembled WGS sequence"/>
</dbReference>
<keyword evidence="2" id="KW-1185">Reference proteome</keyword>
<evidence type="ECO:0000313" key="1">
    <source>
        <dbReference type="EMBL" id="MBK0418700.1"/>
    </source>
</evidence>
<evidence type="ECO:0000313" key="2">
    <source>
        <dbReference type="Proteomes" id="UP000608530"/>
    </source>
</evidence>
<gene>
    <name evidence="1" type="ORF">JD276_06580</name>
</gene>
<accession>A0A934UUD3</accession>
<organism evidence="1 2">
    <name type="scientific">Leucobacter chromiisoli</name>
    <dbReference type="NCBI Taxonomy" id="2796471"/>
    <lineage>
        <taxon>Bacteria</taxon>
        <taxon>Bacillati</taxon>
        <taxon>Actinomycetota</taxon>
        <taxon>Actinomycetes</taxon>
        <taxon>Micrococcales</taxon>
        <taxon>Microbacteriaceae</taxon>
        <taxon>Leucobacter</taxon>
    </lineage>
</organism>
<dbReference type="AlphaFoldDB" id="A0A934UUD3"/>
<protein>
    <submittedName>
        <fullName evidence="1">Uncharacterized protein</fullName>
    </submittedName>
</protein>
<dbReference type="EMBL" id="JAEHOH010000008">
    <property type="protein sequence ID" value="MBK0418700.1"/>
    <property type="molecule type" value="Genomic_DNA"/>
</dbReference>